<dbReference type="SUPFAM" id="SSF52172">
    <property type="entry name" value="CheY-like"/>
    <property type="match status" value="1"/>
</dbReference>
<dbReference type="PROSITE" id="PS50110">
    <property type="entry name" value="RESPONSE_REGULATORY"/>
    <property type="match status" value="1"/>
</dbReference>
<evidence type="ECO:0000313" key="3">
    <source>
        <dbReference type="EMBL" id="MBT1688097.1"/>
    </source>
</evidence>
<keyword evidence="1" id="KW-0597">Phosphoprotein</keyword>
<dbReference type="GO" id="GO:0000160">
    <property type="term" value="P:phosphorelay signal transduction system"/>
    <property type="evidence" value="ECO:0007669"/>
    <property type="project" value="InterPro"/>
</dbReference>
<evidence type="ECO:0000259" key="2">
    <source>
        <dbReference type="PROSITE" id="PS50110"/>
    </source>
</evidence>
<accession>A0AAP2DAS1</accession>
<dbReference type="InterPro" id="IPR011006">
    <property type="entry name" value="CheY-like_superfamily"/>
</dbReference>
<dbReference type="RefSeq" id="WP_254091325.1">
    <property type="nucleotide sequence ID" value="NZ_JAHESC010000022.1"/>
</dbReference>
<dbReference type="SMART" id="SM00448">
    <property type="entry name" value="REC"/>
    <property type="match status" value="1"/>
</dbReference>
<protein>
    <submittedName>
        <fullName evidence="3">Response regulator</fullName>
    </submittedName>
</protein>
<gene>
    <name evidence="3" type="ORF">KK078_16120</name>
</gene>
<name>A0AAP2DAS1_9BACT</name>
<proteinExistence type="predicted"/>
<dbReference type="PANTHER" id="PTHR44520:SF2">
    <property type="entry name" value="RESPONSE REGULATOR RCP1"/>
    <property type="match status" value="1"/>
</dbReference>
<dbReference type="AlphaFoldDB" id="A0AAP2DAS1"/>
<organism evidence="3 4">
    <name type="scientific">Dawidia soli</name>
    <dbReference type="NCBI Taxonomy" id="2782352"/>
    <lineage>
        <taxon>Bacteria</taxon>
        <taxon>Pseudomonadati</taxon>
        <taxon>Bacteroidota</taxon>
        <taxon>Cytophagia</taxon>
        <taxon>Cytophagales</taxon>
        <taxon>Chryseotaleaceae</taxon>
        <taxon>Dawidia</taxon>
    </lineage>
</organism>
<reference evidence="3 4" key="1">
    <citation type="submission" date="2021-05" db="EMBL/GenBank/DDBJ databases">
        <title>A Polyphasic approach of four new species of the genus Ohtaekwangia: Ohtaekwangia histidinii sp. nov., Ohtaekwangia cretensis sp. nov., Ohtaekwangia indiensis sp. nov., Ohtaekwangia reichenbachii sp. nov. from diverse environment.</title>
        <authorList>
            <person name="Octaviana S."/>
        </authorList>
    </citation>
    <scope>NUCLEOTIDE SEQUENCE [LARGE SCALE GENOMIC DNA]</scope>
    <source>
        <strain evidence="3 4">PWU37</strain>
    </source>
</reference>
<keyword evidence="4" id="KW-1185">Reference proteome</keyword>
<feature type="domain" description="Response regulatory" evidence="2">
    <location>
        <begin position="6"/>
        <end position="130"/>
    </location>
</feature>
<dbReference type="Gene3D" id="3.40.50.2300">
    <property type="match status" value="1"/>
</dbReference>
<feature type="modified residue" description="4-aspartylphosphate" evidence="1">
    <location>
        <position position="63"/>
    </location>
</feature>
<dbReference type="InterPro" id="IPR052893">
    <property type="entry name" value="TCS_response_regulator"/>
</dbReference>
<sequence length="139" mass="15813">MLKVIQILLVEDDNLDVIDVGRTLDKMAILYKMDVARNGEDALRLLSEKTDAGTELPDFIILDINMPKMNGFEFLEALRRREEWKDLRVFVLTTSGEKEDRLAAKDLGVAGYIVKPLKLNNPVSNDAFNLMIDLMNMRG</sequence>
<dbReference type="Proteomes" id="UP001319180">
    <property type="component" value="Unassembled WGS sequence"/>
</dbReference>
<dbReference type="EMBL" id="JAHESC010000022">
    <property type="protein sequence ID" value="MBT1688097.1"/>
    <property type="molecule type" value="Genomic_DNA"/>
</dbReference>
<dbReference type="InterPro" id="IPR001789">
    <property type="entry name" value="Sig_transdc_resp-reg_receiver"/>
</dbReference>
<comment type="caution">
    <text evidence="3">The sequence shown here is derived from an EMBL/GenBank/DDBJ whole genome shotgun (WGS) entry which is preliminary data.</text>
</comment>
<dbReference type="PANTHER" id="PTHR44520">
    <property type="entry name" value="RESPONSE REGULATOR RCP1-RELATED"/>
    <property type="match status" value="1"/>
</dbReference>
<evidence type="ECO:0000313" key="4">
    <source>
        <dbReference type="Proteomes" id="UP001319180"/>
    </source>
</evidence>
<dbReference type="Pfam" id="PF00072">
    <property type="entry name" value="Response_reg"/>
    <property type="match status" value="1"/>
</dbReference>
<evidence type="ECO:0000256" key="1">
    <source>
        <dbReference type="PROSITE-ProRule" id="PRU00169"/>
    </source>
</evidence>